<dbReference type="InterPro" id="IPR000436">
    <property type="entry name" value="Sushi_SCR_CCP_dom"/>
</dbReference>
<feature type="disulfide bond" evidence="5">
    <location>
        <begin position="1040"/>
        <end position="1067"/>
    </location>
</feature>
<dbReference type="InterPro" id="IPR036465">
    <property type="entry name" value="vWFA_dom_sf"/>
</dbReference>
<evidence type="ECO:0000256" key="3">
    <source>
        <dbReference type="ARBA" id="ARBA00023157"/>
    </source>
</evidence>
<feature type="domain" description="Sushi" evidence="8">
    <location>
        <begin position="1382"/>
        <end position="1441"/>
    </location>
</feature>
<feature type="disulfide bond" evidence="5">
    <location>
        <begin position="230"/>
        <end position="257"/>
    </location>
</feature>
<dbReference type="CDD" id="cd00033">
    <property type="entry name" value="CCP"/>
    <property type="match status" value="25"/>
</dbReference>
<keyword evidence="1 5" id="KW-0768">Sushi</keyword>
<feature type="domain" description="Sushi" evidence="8">
    <location>
        <begin position="886"/>
        <end position="945"/>
    </location>
</feature>
<feature type="disulfide bond" evidence="5">
    <location>
        <begin position="1164"/>
        <end position="1191"/>
    </location>
</feature>
<feature type="signal peptide" evidence="6">
    <location>
        <begin position="1"/>
        <end position="18"/>
    </location>
</feature>
<reference evidence="9 10" key="1">
    <citation type="submission" date="2024-02" db="EMBL/GenBank/DDBJ databases">
        <authorList>
            <person name="Daric V."/>
            <person name="Darras S."/>
        </authorList>
    </citation>
    <scope>NUCLEOTIDE SEQUENCE [LARGE SCALE GENOMIC DNA]</scope>
</reference>
<dbReference type="SUPFAM" id="SSF57302">
    <property type="entry name" value="Snake toxin-like"/>
    <property type="match status" value="1"/>
</dbReference>
<feature type="domain" description="Sushi" evidence="8">
    <location>
        <begin position="391"/>
        <end position="455"/>
    </location>
</feature>
<dbReference type="Gene3D" id="3.40.50.410">
    <property type="entry name" value="von Willebrand factor, type A domain"/>
    <property type="match status" value="1"/>
</dbReference>
<feature type="domain" description="Sushi" evidence="8">
    <location>
        <begin position="1630"/>
        <end position="1692"/>
    </location>
</feature>
<feature type="disulfide bond" evidence="5">
    <location>
        <begin position="544"/>
        <end position="571"/>
    </location>
</feature>
<feature type="domain" description="Sushi" evidence="8">
    <location>
        <begin position="1134"/>
        <end position="1193"/>
    </location>
</feature>
<feature type="domain" description="Sushi" evidence="8">
    <location>
        <begin position="1566"/>
        <end position="1629"/>
    </location>
</feature>
<dbReference type="SMART" id="SM00327">
    <property type="entry name" value="VWA"/>
    <property type="match status" value="1"/>
</dbReference>
<feature type="domain" description="Sushi" evidence="8">
    <location>
        <begin position="1194"/>
        <end position="1257"/>
    </location>
</feature>
<feature type="domain" description="Sushi" evidence="8">
    <location>
        <begin position="456"/>
        <end position="513"/>
    </location>
</feature>
<dbReference type="InterPro" id="IPR045860">
    <property type="entry name" value="Snake_toxin-like_sf"/>
</dbReference>
<name>A0ABP0H0K6_CLALP</name>
<feature type="domain" description="Sushi" evidence="8">
    <location>
        <begin position="1318"/>
        <end position="1381"/>
    </location>
</feature>
<feature type="domain" description="VWFA" evidence="7">
    <location>
        <begin position="1701"/>
        <end position="1880"/>
    </location>
</feature>
<sequence>MFRLKFLLLLSLLFSVEALQCWVCENAINNADCLENGRMQRCQDNQNACQNEVRRGSDGLRVTKRCKQEHACDNNFIQNPKAAWAPTQCNSRTPSSVCRCCCNFDECNRDQLECLGVINGTVEQTFVGFFDETPFCEPLKAPRFGRMACSPQQQPIETGALCVFRCLPGYEMRGAQRSKCILNQSKKVAVFSRPPPTCEPKPCPILTAPRNGSMSCSNENRYASICAFTCENGYVLEGSLALRCRSNEKWNRAPPSCVKPQCQPPPEDLLHGSVTCTDGHNADSECRFTCNFGYALIGTSMTKCVYQPSLSSLAQWNNEPPVCKEITCPVRHEPGNGAASCTTGQNLGSFCVFACDEGYFLEGEVQSICLDDFDDDADGVWSSPVPSCLPKTCDPPHVAPGNGSVTCENENYVGYGCNFVCDEGFALEGSHVSMCLDDVDSPTGDWSEQAPICTPIMCQPLGELENGEVICTNTLFHNSICAFSCNRAYLLDGPEISECLNGTWNNPLPTCNPLTCSPSHTAPDSGTVSCSDNSKIDSECIFICDEGHSLVGLPQSTCLITQDWDSPAPVCAPIACPERPPVENGKTECTDENAFGSICMVTCNEHYELEGEMQSTCLDKKGDPIGMWSMPLPSCQVLPCFPPHSPPDGGSILCSDSNNVDGVCSFSCDDGRALVGEPESTCLVGQRWSSLAPRCLPITCLIRPPVENGRTECSDGNAFGSVCEVLCDRRYELEGEEQSQCLDDDGDQLGTWSALLPSCKALLCEPAHSSQDNGSVSCSDNNKIDSVCSFTCDIGHALVGRQQSTCLITQNWSSPPPVCIPIVCPNRSLVINGRTTCTNENAVGSVCTVVCIERFGLDGEEQSMCLDDNGDPLGSWSAPLPTCNALRCAPSLAAPDSGSVSCSDSNKIDSICSFTCDEGHSIMGQSQPTCLITQNWSSPAPICIPIVCSGRPPVPNGRTDCTNDNAYGSVCTVVCDDQFERVGEEQYKCTDENSSPLGVWNKPSPSCDAMTCEPSHSSPDNGKLSCSDSNKIESVCSFTCDEGHSLMGQPQSTCLSNRNWDIPAPICIPIVCPNRLPVPNGSTECTDETAFGSICIVTCDEHYELVGEERSKCVDDNGDPLGIWDEALPTCIAMTCEPAHSSPDSGSVSCSDSNKIHSVCSFTCDVGHSLMGQPQSTCFITTDWSSPAPVCSPITCPSLLPVLNGRIRCSEENAFGSICEVVCDEHYELVGEEQVMCIDDNSDPHGVWSNPLPSCVARRCAPEHSTPENGNVSCSDSNKIDSVCSFTCDVGQSLVGQPQSTCLITQDWSSPTPTCLPIICSSRPPVANGRIECTDNNAFESVCIVVCDENYELVGKAQSNCLDDNGDPLGVWSEPLPQCKALRCAPEHLSPDSGKVSCSDSNKIDSICSFTCDEGHSLIGQSQATCLMGQEWEYPAPACTPIVCENRLLVPNGSTECSDGTALGSVCIVTCNRRYELEGAEQATCIDDDADPFGVWTAPVPSCNIRKCMPHHLPPDGGSMLCSDRNNVDSACSFTCADGHTLEGQPQSTCFITQDWSSPAPTCTPIICQSLPPLQNGRSDCTEDGALGSVCDFICDEGFALEGEIETTCLDDDGDRLGVWSNPLPTCREIVCNPLTPLQDGNVSCSSENRYNSVCSFRCDEERGFELYPTSLTQTVCLDDTTWSLPQPCCARSCPPYAHMDLVIVLDSSSSIFQENWVRLKAFGRRIIESFIISSDVARISVFRYNRRIDRRSQILLKDFPEDKEGLLRAYDAIPYNGKGTKTGQAIQHVTRVILTEENGDRPDVTDVVLVITDGRSQDEVDKVSAELREHGALTYAIGVVPRRGRLDMDQLMHIAGSSDHLLIAESGFTGLDGSLSHKITENICTNRCVEGFDSHGHVINPENFDIAKRPATPPPMDIEIEI</sequence>
<feature type="domain" description="Sushi" evidence="8">
    <location>
        <begin position="1010"/>
        <end position="1069"/>
    </location>
</feature>
<dbReference type="Gene3D" id="2.10.70.10">
    <property type="entry name" value="Complement Module, domain 1"/>
    <property type="match status" value="25"/>
</dbReference>
<feature type="disulfide bond" evidence="5">
    <location>
        <begin position="1412"/>
        <end position="1439"/>
    </location>
</feature>
<feature type="domain" description="Sushi" evidence="8">
    <location>
        <begin position="822"/>
        <end position="885"/>
    </location>
</feature>
<dbReference type="Pfam" id="PF00084">
    <property type="entry name" value="Sushi"/>
    <property type="match status" value="25"/>
</dbReference>
<dbReference type="Proteomes" id="UP001642483">
    <property type="component" value="Unassembled WGS sequence"/>
</dbReference>
<feature type="chain" id="PRO_5047441178" evidence="6">
    <location>
        <begin position="19"/>
        <end position="1923"/>
    </location>
</feature>
<dbReference type="SMART" id="SM00032">
    <property type="entry name" value="CCP"/>
    <property type="match status" value="25"/>
</dbReference>
<keyword evidence="4" id="KW-0325">Glycoprotein</keyword>
<comment type="caution">
    <text evidence="5">Lacks conserved residue(s) required for the propagation of feature annotation.</text>
</comment>
<proteinExistence type="predicted"/>
<evidence type="ECO:0000313" key="10">
    <source>
        <dbReference type="Proteomes" id="UP001642483"/>
    </source>
</evidence>
<evidence type="ECO:0000256" key="2">
    <source>
        <dbReference type="ARBA" id="ARBA00022737"/>
    </source>
</evidence>
<feature type="disulfide bond" evidence="5">
    <location>
        <begin position="916"/>
        <end position="943"/>
    </location>
</feature>
<evidence type="ECO:0000313" key="9">
    <source>
        <dbReference type="EMBL" id="CAK8697520.1"/>
    </source>
</evidence>
<feature type="disulfide bond" evidence="5">
    <location>
        <begin position="1288"/>
        <end position="1315"/>
    </location>
</feature>
<feature type="domain" description="Sushi" evidence="8">
    <location>
        <begin position="574"/>
        <end position="637"/>
    </location>
</feature>
<dbReference type="SUPFAM" id="SSF57535">
    <property type="entry name" value="Complement control module/SCR domain"/>
    <property type="match status" value="25"/>
</dbReference>
<dbReference type="CDD" id="cd23539">
    <property type="entry name" value="TFP_LU_ECD_CinHb4_like"/>
    <property type="match status" value="1"/>
</dbReference>
<accession>A0ABP0H0K6</accession>
<feature type="domain" description="Sushi" evidence="8">
    <location>
        <begin position="260"/>
        <end position="325"/>
    </location>
</feature>
<dbReference type="SUPFAM" id="SSF53300">
    <property type="entry name" value="vWA-like"/>
    <property type="match status" value="1"/>
</dbReference>
<keyword evidence="2" id="KW-0677">Repeat</keyword>
<feature type="domain" description="Sushi" evidence="8">
    <location>
        <begin position="1506"/>
        <end position="1565"/>
    </location>
</feature>
<evidence type="ECO:0000256" key="5">
    <source>
        <dbReference type="PROSITE-ProRule" id="PRU00302"/>
    </source>
</evidence>
<feature type="domain" description="Sushi" evidence="8">
    <location>
        <begin position="946"/>
        <end position="1009"/>
    </location>
</feature>
<evidence type="ECO:0000259" key="7">
    <source>
        <dbReference type="PROSITE" id="PS50234"/>
    </source>
</evidence>
<feature type="domain" description="Sushi" evidence="8">
    <location>
        <begin position="1070"/>
        <end position="1133"/>
    </location>
</feature>
<feature type="disulfide bond" evidence="5">
    <location>
        <begin position="668"/>
        <end position="695"/>
    </location>
</feature>
<organism evidence="9 10">
    <name type="scientific">Clavelina lepadiformis</name>
    <name type="common">Light-bulb sea squirt</name>
    <name type="synonym">Ascidia lepadiformis</name>
    <dbReference type="NCBI Taxonomy" id="159417"/>
    <lineage>
        <taxon>Eukaryota</taxon>
        <taxon>Metazoa</taxon>
        <taxon>Chordata</taxon>
        <taxon>Tunicata</taxon>
        <taxon>Ascidiacea</taxon>
        <taxon>Aplousobranchia</taxon>
        <taxon>Clavelinidae</taxon>
        <taxon>Clavelina</taxon>
    </lineage>
</organism>
<feature type="domain" description="Sushi" evidence="8">
    <location>
        <begin position="762"/>
        <end position="821"/>
    </location>
</feature>
<dbReference type="InterPro" id="IPR035976">
    <property type="entry name" value="Sushi/SCR/CCP_sf"/>
</dbReference>
<dbReference type="InterPro" id="IPR050350">
    <property type="entry name" value="Compl-Cell_Adhes-Reg"/>
</dbReference>
<feature type="domain" description="Sushi" evidence="8">
    <location>
        <begin position="1442"/>
        <end position="1505"/>
    </location>
</feature>
<dbReference type="PANTHER" id="PTHR19325:SF567">
    <property type="entry name" value="SUSHI, VON WILLEBRAND FACTOR TYPE A, EGF AND PENTRAXIN DOMAIN-CONTAINING PROTEIN 1-LIKE"/>
    <property type="match status" value="1"/>
</dbReference>
<evidence type="ECO:0000256" key="4">
    <source>
        <dbReference type="ARBA" id="ARBA00023180"/>
    </source>
</evidence>
<dbReference type="PROSITE" id="PS50923">
    <property type="entry name" value="SUSHI"/>
    <property type="match status" value="24"/>
</dbReference>
<dbReference type="InterPro" id="IPR002035">
    <property type="entry name" value="VWF_A"/>
</dbReference>
<feature type="domain" description="Sushi" evidence="8">
    <location>
        <begin position="201"/>
        <end position="259"/>
    </location>
</feature>
<comment type="caution">
    <text evidence="9">The sequence shown here is derived from an EMBL/GenBank/DDBJ whole genome shotgun (WGS) entry which is preliminary data.</text>
</comment>
<keyword evidence="10" id="KW-1185">Reference proteome</keyword>
<feature type="disulfide bond" evidence="5">
    <location>
        <begin position="1536"/>
        <end position="1563"/>
    </location>
</feature>
<dbReference type="Pfam" id="PF00092">
    <property type="entry name" value="VWA"/>
    <property type="match status" value="1"/>
</dbReference>
<feature type="domain" description="Sushi" evidence="8">
    <location>
        <begin position="326"/>
        <end position="390"/>
    </location>
</feature>
<dbReference type="PANTHER" id="PTHR19325">
    <property type="entry name" value="COMPLEMENT COMPONENT-RELATED SUSHI DOMAIN-CONTAINING"/>
    <property type="match status" value="1"/>
</dbReference>
<evidence type="ECO:0000256" key="6">
    <source>
        <dbReference type="SAM" id="SignalP"/>
    </source>
</evidence>
<feature type="domain" description="Sushi" evidence="8">
    <location>
        <begin position="1258"/>
        <end position="1317"/>
    </location>
</feature>
<dbReference type="PROSITE" id="PS50234">
    <property type="entry name" value="VWFA"/>
    <property type="match status" value="1"/>
</dbReference>
<dbReference type="EMBL" id="CAWYQH010000163">
    <property type="protein sequence ID" value="CAK8697520.1"/>
    <property type="molecule type" value="Genomic_DNA"/>
</dbReference>
<feature type="domain" description="Sushi" evidence="8">
    <location>
        <begin position="698"/>
        <end position="761"/>
    </location>
</feature>
<evidence type="ECO:0000256" key="1">
    <source>
        <dbReference type="ARBA" id="ARBA00022659"/>
    </source>
</evidence>
<protein>
    <submittedName>
        <fullName evidence="9">Uncharacterized protein</fullName>
    </submittedName>
</protein>
<keyword evidence="3 5" id="KW-1015">Disulfide bond</keyword>
<gene>
    <name evidence="9" type="ORF">CVLEPA_LOCUS30727</name>
</gene>
<feature type="disulfide bond" evidence="5">
    <location>
        <begin position="792"/>
        <end position="819"/>
    </location>
</feature>
<feature type="domain" description="Sushi" evidence="8">
    <location>
        <begin position="638"/>
        <end position="697"/>
    </location>
</feature>
<keyword evidence="6" id="KW-0732">Signal</keyword>
<evidence type="ECO:0000259" key="8">
    <source>
        <dbReference type="PROSITE" id="PS50923"/>
    </source>
</evidence>
<feature type="domain" description="Sushi" evidence="8">
    <location>
        <begin position="514"/>
        <end position="573"/>
    </location>
</feature>